<evidence type="ECO:0000313" key="2">
    <source>
        <dbReference type="Proteomes" id="UP000075243"/>
    </source>
</evidence>
<organism evidence="1 2">
    <name type="scientific">Cajanus cajan</name>
    <name type="common">Pigeon pea</name>
    <name type="synonym">Cajanus indicus</name>
    <dbReference type="NCBI Taxonomy" id="3821"/>
    <lineage>
        <taxon>Eukaryota</taxon>
        <taxon>Viridiplantae</taxon>
        <taxon>Streptophyta</taxon>
        <taxon>Embryophyta</taxon>
        <taxon>Tracheophyta</taxon>
        <taxon>Spermatophyta</taxon>
        <taxon>Magnoliopsida</taxon>
        <taxon>eudicotyledons</taxon>
        <taxon>Gunneridae</taxon>
        <taxon>Pentapetalae</taxon>
        <taxon>rosids</taxon>
        <taxon>fabids</taxon>
        <taxon>Fabales</taxon>
        <taxon>Fabaceae</taxon>
        <taxon>Papilionoideae</taxon>
        <taxon>50 kb inversion clade</taxon>
        <taxon>NPAAA clade</taxon>
        <taxon>indigoferoid/millettioid clade</taxon>
        <taxon>Phaseoleae</taxon>
        <taxon>Cajanus</taxon>
    </lineage>
</organism>
<dbReference type="Gramene" id="C.cajan_40207.t">
    <property type="protein sequence ID" value="C.cajan_40207.t.cds1"/>
    <property type="gene ID" value="C.cajan_40207"/>
</dbReference>
<dbReference type="Proteomes" id="UP000075243">
    <property type="component" value="Unassembled WGS sequence"/>
</dbReference>
<sequence>MGSGSCNNFYSSRLVNKLNLTSIAHLKAYKLQWLNEDGPLEVKEQVNIYFSIRKYKDEVFM</sequence>
<name>A0A151R895_CAJCA</name>
<dbReference type="EMBL" id="KQ483971">
    <property type="protein sequence ID" value="KYP38729.1"/>
    <property type="molecule type" value="Genomic_DNA"/>
</dbReference>
<accession>A0A151R895</accession>
<dbReference type="AlphaFoldDB" id="A0A151R895"/>
<dbReference type="PANTHER" id="PTHR35046:SF24">
    <property type="entry name" value="RETROTRANSPOSON GAG DOMAIN-CONTAINING PROTEIN"/>
    <property type="match status" value="1"/>
</dbReference>
<dbReference type="PANTHER" id="PTHR35046">
    <property type="entry name" value="ZINC KNUCKLE (CCHC-TYPE) FAMILY PROTEIN"/>
    <property type="match status" value="1"/>
</dbReference>
<proteinExistence type="predicted"/>
<reference evidence="1" key="1">
    <citation type="journal article" date="2012" name="Nat. Biotechnol.">
        <title>Draft genome sequence of pigeonpea (Cajanus cajan), an orphan legume crop of resource-poor farmers.</title>
        <authorList>
            <person name="Varshney R.K."/>
            <person name="Chen W."/>
            <person name="Li Y."/>
            <person name="Bharti A.K."/>
            <person name="Saxena R.K."/>
            <person name="Schlueter J.A."/>
            <person name="Donoghue M.T."/>
            <person name="Azam S."/>
            <person name="Fan G."/>
            <person name="Whaley A.M."/>
            <person name="Farmer A.D."/>
            <person name="Sheridan J."/>
            <person name="Iwata A."/>
            <person name="Tuteja R."/>
            <person name="Penmetsa R.V."/>
            <person name="Wu W."/>
            <person name="Upadhyaya H.D."/>
            <person name="Yang S.P."/>
            <person name="Shah T."/>
            <person name="Saxena K.B."/>
            <person name="Michael T."/>
            <person name="McCombie W.R."/>
            <person name="Yang B."/>
            <person name="Zhang G."/>
            <person name="Yang H."/>
            <person name="Wang J."/>
            <person name="Spillane C."/>
            <person name="Cook D.R."/>
            <person name="May G.D."/>
            <person name="Xu X."/>
            <person name="Jackson S.A."/>
        </authorList>
    </citation>
    <scope>NUCLEOTIDE SEQUENCE [LARGE SCALE GENOMIC DNA]</scope>
</reference>
<gene>
    <name evidence="1" type="ORF">KK1_040002</name>
</gene>
<keyword evidence="2" id="KW-1185">Reference proteome</keyword>
<evidence type="ECO:0000313" key="1">
    <source>
        <dbReference type="EMBL" id="KYP38729.1"/>
    </source>
</evidence>
<protein>
    <submittedName>
        <fullName evidence="1">Uncharacterized protein</fullName>
    </submittedName>
</protein>